<dbReference type="AlphaFoldDB" id="A0A1X7FDG0"/>
<dbReference type="PROSITE" id="PS50949">
    <property type="entry name" value="HTH_GNTR"/>
    <property type="match status" value="1"/>
</dbReference>
<dbReference type="STRING" id="28094.SAMN06295900_108202"/>
<gene>
    <name evidence="5" type="ORF">SAMN06295900_108202</name>
</gene>
<dbReference type="SUPFAM" id="SSF46785">
    <property type="entry name" value="Winged helix' DNA-binding domain"/>
    <property type="match status" value="1"/>
</dbReference>
<keyword evidence="6" id="KW-1185">Reference proteome</keyword>
<evidence type="ECO:0000313" key="6">
    <source>
        <dbReference type="Proteomes" id="UP000192911"/>
    </source>
</evidence>
<dbReference type="SUPFAM" id="SSF48008">
    <property type="entry name" value="GntR ligand-binding domain-like"/>
    <property type="match status" value="1"/>
</dbReference>
<dbReference type="PRINTS" id="PR00035">
    <property type="entry name" value="HTHGNTR"/>
</dbReference>
<proteinExistence type="predicted"/>
<dbReference type="GO" id="GO:0003700">
    <property type="term" value="F:DNA-binding transcription factor activity"/>
    <property type="evidence" value="ECO:0007669"/>
    <property type="project" value="InterPro"/>
</dbReference>
<feature type="domain" description="HTH gntR-type" evidence="4">
    <location>
        <begin position="3"/>
        <end position="70"/>
    </location>
</feature>
<dbReference type="GeneID" id="95550366"/>
<dbReference type="RefSeq" id="WP_085228536.1">
    <property type="nucleotide sequence ID" value="NZ_BSQD01000010.1"/>
</dbReference>
<dbReference type="OrthoDB" id="8066003at2"/>
<dbReference type="SMART" id="SM00345">
    <property type="entry name" value="HTH_GNTR"/>
    <property type="match status" value="1"/>
</dbReference>
<accession>A0A1X7FDG0</accession>
<dbReference type="InterPro" id="IPR000524">
    <property type="entry name" value="Tscrpt_reg_HTH_GntR"/>
</dbReference>
<reference evidence="6" key="1">
    <citation type="submission" date="2017-04" db="EMBL/GenBank/DDBJ databases">
        <authorList>
            <person name="Varghese N."/>
            <person name="Submissions S."/>
        </authorList>
    </citation>
    <scope>NUCLEOTIDE SEQUENCE [LARGE SCALE GENOMIC DNA]</scope>
    <source>
        <strain evidence="6">Ballard 720</strain>
    </source>
</reference>
<evidence type="ECO:0000313" key="5">
    <source>
        <dbReference type="EMBL" id="SMF49975.1"/>
    </source>
</evidence>
<dbReference type="InterPro" id="IPR036388">
    <property type="entry name" value="WH-like_DNA-bd_sf"/>
</dbReference>
<dbReference type="CDD" id="cd07377">
    <property type="entry name" value="WHTH_GntR"/>
    <property type="match status" value="1"/>
</dbReference>
<dbReference type="Pfam" id="PF00392">
    <property type="entry name" value="GntR"/>
    <property type="match status" value="1"/>
</dbReference>
<dbReference type="Gene3D" id="1.10.10.10">
    <property type="entry name" value="Winged helix-like DNA-binding domain superfamily/Winged helix DNA-binding domain"/>
    <property type="match status" value="1"/>
</dbReference>
<keyword evidence="1" id="KW-0805">Transcription regulation</keyword>
<name>A0A1X7FDG0_TRICW</name>
<sequence length="232" mass="25403">MALTTQQAIVQTLRERVLSGELAPGERLVELQLAERLGVSRTPLRLALSVLATEGLLERSSARGFTVRRFSVRDILNAIDVRGVLEGLAARTLAERGFSAELADRLDALLEEGDRLFAGGAAALTETNYADLNGRFHALIVEQATNQALSTALLLNDRIPFVSPATVVFDKDAKEKQFQTLMFAHRQHHSIVAALKAGEGARVEALMKEHTNISKESLNFPGRRLHPVMVES</sequence>
<protein>
    <submittedName>
        <fullName evidence="5">Transcriptional regulator, GntR family</fullName>
    </submittedName>
</protein>
<evidence type="ECO:0000256" key="1">
    <source>
        <dbReference type="ARBA" id="ARBA00023015"/>
    </source>
</evidence>
<dbReference type="InterPro" id="IPR036390">
    <property type="entry name" value="WH_DNA-bd_sf"/>
</dbReference>
<dbReference type="Pfam" id="PF07729">
    <property type="entry name" value="FCD"/>
    <property type="match status" value="1"/>
</dbReference>
<keyword evidence="3" id="KW-0804">Transcription</keyword>
<keyword evidence="2" id="KW-0238">DNA-binding</keyword>
<dbReference type="PANTHER" id="PTHR43537:SF51">
    <property type="entry name" value="HTH-TYPE TRANSCRIPTIONAL REGULATOR LGOR-RELATED"/>
    <property type="match status" value="1"/>
</dbReference>
<dbReference type="GO" id="GO:0003677">
    <property type="term" value="F:DNA binding"/>
    <property type="evidence" value="ECO:0007669"/>
    <property type="project" value="UniProtKB-KW"/>
</dbReference>
<dbReference type="InterPro" id="IPR008920">
    <property type="entry name" value="TF_FadR/GntR_C"/>
</dbReference>
<dbReference type="Gene3D" id="1.20.120.530">
    <property type="entry name" value="GntR ligand-binding domain-like"/>
    <property type="match status" value="1"/>
</dbReference>
<dbReference type="EMBL" id="FXAH01000008">
    <property type="protein sequence ID" value="SMF49975.1"/>
    <property type="molecule type" value="Genomic_DNA"/>
</dbReference>
<dbReference type="SMART" id="SM00895">
    <property type="entry name" value="FCD"/>
    <property type="match status" value="1"/>
</dbReference>
<evidence type="ECO:0000256" key="3">
    <source>
        <dbReference type="ARBA" id="ARBA00023163"/>
    </source>
</evidence>
<dbReference type="Proteomes" id="UP000192911">
    <property type="component" value="Unassembled WGS sequence"/>
</dbReference>
<evidence type="ECO:0000256" key="2">
    <source>
        <dbReference type="ARBA" id="ARBA00023125"/>
    </source>
</evidence>
<dbReference type="PANTHER" id="PTHR43537">
    <property type="entry name" value="TRANSCRIPTIONAL REGULATOR, GNTR FAMILY"/>
    <property type="match status" value="1"/>
</dbReference>
<organism evidence="5 6">
    <name type="scientific">Trinickia caryophylli</name>
    <name type="common">Paraburkholderia caryophylli</name>
    <dbReference type="NCBI Taxonomy" id="28094"/>
    <lineage>
        <taxon>Bacteria</taxon>
        <taxon>Pseudomonadati</taxon>
        <taxon>Pseudomonadota</taxon>
        <taxon>Betaproteobacteria</taxon>
        <taxon>Burkholderiales</taxon>
        <taxon>Burkholderiaceae</taxon>
        <taxon>Trinickia</taxon>
    </lineage>
</organism>
<dbReference type="InterPro" id="IPR011711">
    <property type="entry name" value="GntR_C"/>
</dbReference>
<evidence type="ECO:0000259" key="4">
    <source>
        <dbReference type="PROSITE" id="PS50949"/>
    </source>
</evidence>